<dbReference type="GO" id="GO:0005576">
    <property type="term" value="C:extracellular region"/>
    <property type="evidence" value="ECO:0007669"/>
    <property type="project" value="UniProtKB-SubCell"/>
</dbReference>
<dbReference type="PRINTS" id="PR00313">
    <property type="entry name" value="CABNDNGRPT"/>
</dbReference>
<feature type="compositionally biased region" description="Low complexity" evidence="4">
    <location>
        <begin position="1017"/>
        <end position="1062"/>
    </location>
</feature>
<keyword evidence="7" id="KW-1185">Reference proteome</keyword>
<keyword evidence="3" id="KW-0106">Calcium</keyword>
<sequence length="1170" mass="126376">MIAAGQVVQKYRQSNKEQAFIEFTSAITSAIGGTLGAVAGRPGAVVLSGLGAYGGAWLGREVGEFLVDQYRKLNGNYHWTCPKEYEDYKNANRDGKYHIVDPLVLDLDGDGIETVGTQGYHGALFDHNKDGIRTATGWVSADDGLLVIDRNSDGLINNGNELFGDSTALKDGNNAEHGYAALKELDTNSDGLIDAQDEAFKQLRVWRDLNQDGISQENELFTLESLNIQSLNTAYQDVNTRLGNGNSLAQKGSYTLSNGQVREMGDVLLANDTLHSRYIDAVKLTEEQMQSPNLQGIGRLRDLREAAALSPKLAEVLAAYSKAETKAAQKALLPDLINEWAKTDPQFDTGIEFLRPMIRTAGEGVGLTPTQEREMAGKLLIIPEELRKAAAEALDKIAVLDAFSGERSAVIYVSSVEEIASFLKTAREAYDKLADNIYHALEFQTRLKPYLDEIGLKIQGSELALDYSGIEKKFAAVYAENPEKAFVDLGSLLARGKLHQWLEGRSLFENWIKEAKEQGVLDQRVETLGKETVDLLTRTNGDNKDNVLQALGLKGNGNNHLYGGEGNDVLISGKGNDYLNGGEGSDTYLFGKNFGRDTVSNYDGSDGTDTIRFTAHTQNELNFRRSGSDLVIEAKQGEDRVTVQNYFSGESYTTDAVAFSDGSKLNKAAVNKLVQQGSEQNDYLYAYAEGSTLDGLGGNDTLNGDKGNDTLNGGSGNDTLNGNNGNDVLNGGEGNDNLNGNSGDDTLDGGSGNDYLVGGEGSDTYLFGKNFGRDTVSNYDGSDGTDTIRFTAHTQSELNFRRSGSDLVIEAKEGEDRVTVQNYFSGERYTTDAVEFSDGLKLDKAAVNKLAQQGSEQNDYLYAYAEGSTLDGLGGNDTLYGDKGNDTLDGGIGNDYLNGGEGSDTYLFGKNFGRDTVSNYDGSDGTDTIRFTAHTQNELNFRRSGSDLVIEAKQGEDRVTVQNYFSGESYTTDAVAFSDGSKLNKAAVNKLVQQGSEQNDYLYAYAEGSTLDGLGGNDTLNGDKGNDTLNGGSGNDTLNGNNGNDVLNGGEGNDNLNGNSGDDTLDGGIGNDYLVGGEGRDTYIFVKGHGRDTVSNYDSGSISIDNLLFENAESIHAIFSRSGNDLLVKAFGKDDQVTVQGYFYSENYRHAHFTFADKKLANNEIMNLVV</sequence>
<dbReference type="GO" id="GO:0005509">
    <property type="term" value="F:calcium ion binding"/>
    <property type="evidence" value="ECO:0007669"/>
    <property type="project" value="InterPro"/>
</dbReference>
<keyword evidence="2" id="KW-0964">Secreted</keyword>
<dbReference type="PROSITE" id="PS00330">
    <property type="entry name" value="HEMOLYSIN_CALCIUM"/>
    <property type="match status" value="7"/>
</dbReference>
<evidence type="ECO:0000313" key="7">
    <source>
        <dbReference type="Proteomes" id="UP000268229"/>
    </source>
</evidence>
<evidence type="ECO:0000256" key="2">
    <source>
        <dbReference type="ARBA" id="ARBA00022525"/>
    </source>
</evidence>
<dbReference type="PANTHER" id="PTHR38340:SF1">
    <property type="entry name" value="S-LAYER PROTEIN"/>
    <property type="match status" value="1"/>
</dbReference>
<evidence type="ECO:0000256" key="1">
    <source>
        <dbReference type="ARBA" id="ARBA00004613"/>
    </source>
</evidence>
<evidence type="ECO:0000256" key="4">
    <source>
        <dbReference type="SAM" id="MobiDB-lite"/>
    </source>
</evidence>
<gene>
    <name evidence="6" type="primary">cya</name>
    <name evidence="6" type="ORF">NCTC12227_01701</name>
</gene>
<dbReference type="PANTHER" id="PTHR38340">
    <property type="entry name" value="S-LAYER PROTEIN"/>
    <property type="match status" value="1"/>
</dbReference>
<dbReference type="InterPro" id="IPR050557">
    <property type="entry name" value="RTX_toxin/Mannuronan_C5-epim"/>
</dbReference>
<dbReference type="InterPro" id="IPR011049">
    <property type="entry name" value="Serralysin-like_metalloprot_C"/>
</dbReference>
<feature type="region of interest" description="Disordered" evidence="4">
    <location>
        <begin position="1016"/>
        <end position="1064"/>
    </location>
</feature>
<dbReference type="InterPro" id="IPR010566">
    <property type="entry name" value="Haemolys_ca-bd"/>
</dbReference>
<organism evidence="6 7">
    <name type="scientific">Neisseria animaloris</name>
    <dbReference type="NCBI Taxonomy" id="326522"/>
    <lineage>
        <taxon>Bacteria</taxon>
        <taxon>Pseudomonadati</taxon>
        <taxon>Pseudomonadota</taxon>
        <taxon>Betaproteobacteria</taxon>
        <taxon>Neisseriales</taxon>
        <taxon>Neisseriaceae</taxon>
        <taxon>Neisseria</taxon>
    </lineage>
</organism>
<evidence type="ECO:0000259" key="5">
    <source>
        <dbReference type="Pfam" id="PF06594"/>
    </source>
</evidence>
<dbReference type="SUPFAM" id="SSF51120">
    <property type="entry name" value="beta-Roll"/>
    <property type="match status" value="4"/>
</dbReference>
<dbReference type="InterPro" id="IPR001343">
    <property type="entry name" value="Hemolysn_Ca-bd"/>
</dbReference>
<evidence type="ECO:0000256" key="3">
    <source>
        <dbReference type="ARBA" id="ARBA00022837"/>
    </source>
</evidence>
<dbReference type="Pfam" id="PF00353">
    <property type="entry name" value="HemolysinCabind"/>
    <property type="match status" value="4"/>
</dbReference>
<name>A0A448UDJ2_9NEIS</name>
<evidence type="ECO:0000313" key="6">
    <source>
        <dbReference type="EMBL" id="VEJ21934.1"/>
    </source>
</evidence>
<comment type="subcellular location">
    <subcellularLocation>
        <location evidence="1">Secreted</location>
    </subcellularLocation>
</comment>
<dbReference type="EMBL" id="LR134516">
    <property type="protein sequence ID" value="VEJ21934.1"/>
    <property type="molecule type" value="Genomic_DNA"/>
</dbReference>
<feature type="domain" description="Haemolysin-type calcium binding-related" evidence="5">
    <location>
        <begin position="806"/>
        <end position="845"/>
    </location>
</feature>
<feature type="compositionally biased region" description="Low complexity" evidence="4">
    <location>
        <begin position="699"/>
        <end position="744"/>
    </location>
</feature>
<proteinExistence type="predicted"/>
<dbReference type="AlphaFoldDB" id="A0A448UDJ2"/>
<accession>A0A448UDJ2</accession>
<dbReference type="Pfam" id="PF06594">
    <property type="entry name" value="HCBP_related"/>
    <property type="match status" value="4"/>
</dbReference>
<reference evidence="6 7" key="1">
    <citation type="submission" date="2018-12" db="EMBL/GenBank/DDBJ databases">
        <authorList>
            <consortium name="Pathogen Informatics"/>
        </authorList>
    </citation>
    <scope>NUCLEOTIDE SEQUENCE [LARGE SCALE GENOMIC DNA]</scope>
    <source>
        <strain evidence="6 7">NCTC12227</strain>
    </source>
</reference>
<feature type="domain" description="Haemolysin-type calcium binding-related" evidence="5">
    <location>
        <begin position="629"/>
        <end position="668"/>
    </location>
</feature>
<dbReference type="Proteomes" id="UP000268229">
    <property type="component" value="Chromosome"/>
</dbReference>
<dbReference type="InterPro" id="IPR018511">
    <property type="entry name" value="Hemolysin-typ_Ca-bd_CS"/>
</dbReference>
<dbReference type="STRING" id="326522.BWD08_09100"/>
<dbReference type="Gene3D" id="2.150.10.10">
    <property type="entry name" value="Serralysin-like metalloprotease, C-terminal"/>
    <property type="match status" value="5"/>
</dbReference>
<feature type="domain" description="Haemolysin-type calcium binding-related" evidence="5">
    <location>
        <begin position="947"/>
        <end position="986"/>
    </location>
</feature>
<dbReference type="KEGG" id="nani:NCTC12227_01701"/>
<protein>
    <submittedName>
        <fullName evidence="6">FrpA/C-like protein</fullName>
    </submittedName>
</protein>
<feature type="domain" description="Haemolysin-type calcium binding-related" evidence="5">
    <location>
        <begin position="1125"/>
        <end position="1157"/>
    </location>
</feature>
<feature type="region of interest" description="Disordered" evidence="4">
    <location>
        <begin position="698"/>
        <end position="755"/>
    </location>
</feature>